<feature type="region of interest" description="Disordered" evidence="1">
    <location>
        <begin position="1"/>
        <end position="39"/>
    </location>
</feature>
<dbReference type="Proteomes" id="UP001570511">
    <property type="component" value="Unassembled WGS sequence"/>
</dbReference>
<dbReference type="RefSeq" id="WP_372390641.1">
    <property type="nucleotide sequence ID" value="NZ_JBGNYA010000001.1"/>
</dbReference>
<proteinExistence type="predicted"/>
<reference evidence="2 3" key="1">
    <citation type="submission" date="2024-08" db="EMBL/GenBank/DDBJ databases">
        <title>Halobellus sp. MBLA0158 whole genome sequence.</title>
        <authorList>
            <person name="Hwang C.Y."/>
            <person name="Cho E.-S."/>
            <person name="Seo M.-J."/>
        </authorList>
    </citation>
    <scope>NUCLEOTIDE SEQUENCE [LARGE SCALE GENOMIC DNA]</scope>
    <source>
        <strain evidence="2 3">MBLA0158</strain>
    </source>
</reference>
<gene>
    <name evidence="2" type="ORF">OS889_13685</name>
</gene>
<sequence length="123" mass="12686">MATTNEQVRRRYEDGKYLNDGAVENTDTDSPANGADTVVTEDTDVHIVDTDGTNTVDLSNIEAAGRTVRIVHNGGANTPTVTFDAADFVGSAPGDLTSAGATVTVQNINGNADGWVEVSTGSA</sequence>
<evidence type="ECO:0000313" key="2">
    <source>
        <dbReference type="EMBL" id="MFA1612049.1"/>
    </source>
</evidence>
<dbReference type="AlphaFoldDB" id="A0ABD5MHI0"/>
<evidence type="ECO:0008006" key="4">
    <source>
        <dbReference type="Google" id="ProtNLM"/>
    </source>
</evidence>
<keyword evidence="3" id="KW-1185">Reference proteome</keyword>
<evidence type="ECO:0000313" key="3">
    <source>
        <dbReference type="Proteomes" id="UP001570511"/>
    </source>
</evidence>
<name>A0ABD5MHI0_9EURY</name>
<comment type="caution">
    <text evidence="2">The sequence shown here is derived from an EMBL/GenBank/DDBJ whole genome shotgun (WGS) entry which is preliminary data.</text>
</comment>
<protein>
    <recommendedName>
        <fullName evidence="4">Minor tail protein</fullName>
    </recommendedName>
</protein>
<organism evidence="2 3">
    <name type="scientific">Halobellus rubicundus</name>
    <dbReference type="NCBI Taxonomy" id="2996466"/>
    <lineage>
        <taxon>Archaea</taxon>
        <taxon>Methanobacteriati</taxon>
        <taxon>Methanobacteriota</taxon>
        <taxon>Stenosarchaea group</taxon>
        <taxon>Halobacteria</taxon>
        <taxon>Halobacteriales</taxon>
        <taxon>Haloferacaceae</taxon>
        <taxon>Halobellus</taxon>
    </lineage>
</organism>
<dbReference type="EMBL" id="JBGNYA010000001">
    <property type="protein sequence ID" value="MFA1612049.1"/>
    <property type="molecule type" value="Genomic_DNA"/>
</dbReference>
<feature type="compositionally biased region" description="Basic and acidic residues" evidence="1">
    <location>
        <begin position="7"/>
        <end position="17"/>
    </location>
</feature>
<accession>A0ABD5MHI0</accession>
<evidence type="ECO:0000256" key="1">
    <source>
        <dbReference type="SAM" id="MobiDB-lite"/>
    </source>
</evidence>